<feature type="region of interest" description="Disordered" evidence="1">
    <location>
        <begin position="57"/>
        <end position="93"/>
    </location>
</feature>
<keyword evidence="2" id="KW-0812">Transmembrane</keyword>
<reference evidence="3 4" key="1">
    <citation type="submission" date="2016-10" db="EMBL/GenBank/DDBJ databases">
        <title>Reductive evolution of mitochondrial metabolism and differential evolution of invasion-related proteins in Cryptosporidium.</title>
        <authorList>
            <person name="Liu S."/>
            <person name="Roellig D.M."/>
            <person name="Guo Y."/>
            <person name="Li N."/>
            <person name="Frace M.A."/>
            <person name="Tang K."/>
            <person name="Zhang L."/>
            <person name="Feng Y."/>
            <person name="Xiao L."/>
        </authorList>
    </citation>
    <scope>NUCLEOTIDE SEQUENCE [LARGE SCALE GENOMIC DNA]</scope>
    <source>
        <strain evidence="3">39726</strain>
    </source>
</reference>
<evidence type="ECO:0000313" key="4">
    <source>
        <dbReference type="Proteomes" id="UP000186176"/>
    </source>
</evidence>
<feature type="compositionally biased region" description="Basic residues" evidence="1">
    <location>
        <begin position="113"/>
        <end position="126"/>
    </location>
</feature>
<comment type="caution">
    <text evidence="3">The sequence shown here is derived from an EMBL/GenBank/DDBJ whole genome shotgun (WGS) entry which is preliminary data.</text>
</comment>
<dbReference type="VEuPathDB" id="CryptoDB:cubi_00985"/>
<keyword evidence="2" id="KW-0472">Membrane</keyword>
<feature type="region of interest" description="Disordered" evidence="1">
    <location>
        <begin position="113"/>
        <end position="185"/>
    </location>
</feature>
<accession>A0A1J4M9E6</accession>
<dbReference type="GeneID" id="39977776"/>
<evidence type="ECO:0000313" key="3">
    <source>
        <dbReference type="EMBL" id="OII70840.1"/>
    </source>
</evidence>
<feature type="compositionally biased region" description="Basic residues" evidence="1">
    <location>
        <begin position="83"/>
        <end position="93"/>
    </location>
</feature>
<dbReference type="Proteomes" id="UP000186176">
    <property type="component" value="Unassembled WGS sequence"/>
</dbReference>
<organism evidence="3 4">
    <name type="scientific">Cryptosporidium ubiquitum</name>
    <dbReference type="NCBI Taxonomy" id="857276"/>
    <lineage>
        <taxon>Eukaryota</taxon>
        <taxon>Sar</taxon>
        <taxon>Alveolata</taxon>
        <taxon>Apicomplexa</taxon>
        <taxon>Conoidasida</taxon>
        <taxon>Coccidia</taxon>
        <taxon>Eucoccidiorida</taxon>
        <taxon>Eimeriorina</taxon>
        <taxon>Cryptosporidiidae</taxon>
        <taxon>Cryptosporidium</taxon>
    </lineage>
</organism>
<protein>
    <submittedName>
        <fullName evidence="3">Uncharacterized protein</fullName>
    </submittedName>
</protein>
<proteinExistence type="predicted"/>
<feature type="compositionally biased region" description="Basic and acidic residues" evidence="1">
    <location>
        <begin position="127"/>
        <end position="162"/>
    </location>
</feature>
<evidence type="ECO:0000256" key="2">
    <source>
        <dbReference type="SAM" id="Phobius"/>
    </source>
</evidence>
<dbReference type="OrthoDB" id="343914at2759"/>
<name>A0A1J4M9E6_9CRYT</name>
<feature type="transmembrane region" description="Helical" evidence="2">
    <location>
        <begin position="6"/>
        <end position="23"/>
    </location>
</feature>
<evidence type="ECO:0000256" key="1">
    <source>
        <dbReference type="SAM" id="MobiDB-lite"/>
    </source>
</evidence>
<keyword evidence="2" id="KW-1133">Transmembrane helix</keyword>
<dbReference type="RefSeq" id="XP_028872948.1">
    <property type="nucleotide sequence ID" value="XM_029017997.1"/>
</dbReference>
<dbReference type="EMBL" id="LRBP01000039">
    <property type="protein sequence ID" value="OII70840.1"/>
    <property type="molecule type" value="Genomic_DNA"/>
</dbReference>
<dbReference type="AlphaFoldDB" id="A0A1J4M9E6"/>
<gene>
    <name evidence="3" type="ORF">cubi_00985</name>
</gene>
<keyword evidence="4" id="KW-1185">Reference proteome</keyword>
<sequence length="524" mass="61768">MRLKTATLINIIFLIDLLFGFYYDRNIKQIRKSGDCNLDTIYSLLEIWKRKPKKKSEYASPIEESDKNSDSEIESNDQNSKMNNKKKKKSNKLKKRLKRIPRFFRRIFRRKKGKNKIKRRVKHKKKHLDDHLVSIEKPQIKVETPDKPKTDSKPEVEIESSSRFKSVSIGGNDIDSSQNKLLDDNSPEPLDAWKISRPIRQVDYGNEHFISELKNKLLLQQDKYGESNSLITGALQNRKGRIKEMANEQLYSYLDNHISTNTGGINLIINLNELISSTSIDRKFLEQEPINNNIEEAIKKAFKKEDDSYRVKIDTLYNLYNQNVGHECTFSFMDDLIRMYYNAFMEFKSVEEGYYYLLDPRKNTQSDRAGSINKTFYGMKDAKSKMREILMKYVNCHMLTFFFIRIDDINIGNHEEKCTTKDLIILIYYQNVFLALKKLNYFTLKEKENEISELNQMFISGIDSLSEEKRIKYNMLYNLSNKLLSLENNATLYGELIQVIDQKLSLCLTYIVRNYESNQEYTKL</sequence>